<feature type="domain" description="C2H2-type" evidence="12">
    <location>
        <begin position="984"/>
        <end position="1011"/>
    </location>
</feature>
<organism evidence="13 14">
    <name type="scientific">Pelobates cultripes</name>
    <name type="common">Western spadefoot toad</name>
    <dbReference type="NCBI Taxonomy" id="61616"/>
    <lineage>
        <taxon>Eukaryota</taxon>
        <taxon>Metazoa</taxon>
        <taxon>Chordata</taxon>
        <taxon>Craniata</taxon>
        <taxon>Vertebrata</taxon>
        <taxon>Euteleostomi</taxon>
        <taxon>Amphibia</taxon>
        <taxon>Batrachia</taxon>
        <taxon>Anura</taxon>
        <taxon>Pelobatoidea</taxon>
        <taxon>Pelobatidae</taxon>
        <taxon>Pelobates</taxon>
    </lineage>
</organism>
<dbReference type="FunFam" id="3.30.160.60:FF:000100">
    <property type="entry name" value="Zinc finger 45-like"/>
    <property type="match status" value="1"/>
</dbReference>
<dbReference type="Pfam" id="PF00096">
    <property type="entry name" value="zf-C2H2"/>
    <property type="match status" value="7"/>
</dbReference>
<dbReference type="AlphaFoldDB" id="A0AAD1TH77"/>
<feature type="domain" description="C2H2-type" evidence="12">
    <location>
        <begin position="872"/>
        <end position="899"/>
    </location>
</feature>
<dbReference type="SUPFAM" id="SSF57667">
    <property type="entry name" value="beta-beta-alpha zinc fingers"/>
    <property type="match status" value="4"/>
</dbReference>
<feature type="region of interest" description="Disordered" evidence="11">
    <location>
        <begin position="182"/>
        <end position="223"/>
    </location>
</feature>
<keyword evidence="4" id="KW-0479">Metal-binding</keyword>
<feature type="domain" description="C2H2-type" evidence="12">
    <location>
        <begin position="900"/>
        <end position="927"/>
    </location>
</feature>
<proteinExistence type="inferred from homology"/>
<keyword evidence="5" id="KW-0677">Repeat</keyword>
<evidence type="ECO:0000256" key="5">
    <source>
        <dbReference type="ARBA" id="ARBA00022737"/>
    </source>
</evidence>
<evidence type="ECO:0000256" key="10">
    <source>
        <dbReference type="PROSITE-ProRule" id="PRU00042"/>
    </source>
</evidence>
<comment type="function">
    <text evidence="1">May be involved in transcriptional regulation.</text>
</comment>
<dbReference type="Proteomes" id="UP001295444">
    <property type="component" value="Chromosome 12"/>
</dbReference>
<feature type="compositionally biased region" description="Polar residues" evidence="11">
    <location>
        <begin position="194"/>
        <end position="203"/>
    </location>
</feature>
<evidence type="ECO:0000256" key="7">
    <source>
        <dbReference type="ARBA" id="ARBA00022833"/>
    </source>
</evidence>
<dbReference type="FunFam" id="3.30.160.60:FF:000358">
    <property type="entry name" value="zinc finger protein 24"/>
    <property type="match status" value="1"/>
</dbReference>
<name>A0AAD1TH77_PELCU</name>
<dbReference type="GO" id="GO:0008270">
    <property type="term" value="F:zinc ion binding"/>
    <property type="evidence" value="ECO:0007669"/>
    <property type="project" value="UniProtKB-KW"/>
</dbReference>
<dbReference type="EMBL" id="OW240923">
    <property type="protein sequence ID" value="CAH2323844.1"/>
    <property type="molecule type" value="Genomic_DNA"/>
</dbReference>
<feature type="domain" description="C2H2-type" evidence="12">
    <location>
        <begin position="1012"/>
        <end position="1039"/>
    </location>
</feature>
<accession>A0AAD1TH77</accession>
<evidence type="ECO:0000256" key="9">
    <source>
        <dbReference type="ARBA" id="ARBA00023242"/>
    </source>
</evidence>
<keyword evidence="7" id="KW-0862">Zinc</keyword>
<keyword evidence="6 10" id="KW-0863">Zinc-finger</keyword>
<gene>
    <name evidence="13" type="ORF">PECUL_23A033113</name>
</gene>
<feature type="compositionally biased region" description="Polar residues" evidence="11">
    <location>
        <begin position="568"/>
        <end position="578"/>
    </location>
</feature>
<dbReference type="GO" id="GO:0005634">
    <property type="term" value="C:nucleus"/>
    <property type="evidence" value="ECO:0007669"/>
    <property type="project" value="UniProtKB-SubCell"/>
</dbReference>
<feature type="domain" description="C2H2-type" evidence="12">
    <location>
        <begin position="1040"/>
        <end position="1063"/>
    </location>
</feature>
<evidence type="ECO:0000313" key="13">
    <source>
        <dbReference type="EMBL" id="CAH2323844.1"/>
    </source>
</evidence>
<feature type="domain" description="C2H2-type" evidence="12">
    <location>
        <begin position="956"/>
        <end position="983"/>
    </location>
</feature>
<dbReference type="FunFam" id="3.30.160.60:FF:000110">
    <property type="entry name" value="Zinc finger protein-like"/>
    <property type="match status" value="1"/>
</dbReference>
<feature type="domain" description="C2H2-type" evidence="12">
    <location>
        <begin position="928"/>
        <end position="955"/>
    </location>
</feature>
<dbReference type="PANTHER" id="PTHR23226">
    <property type="entry name" value="ZINC FINGER AND SCAN DOMAIN-CONTAINING"/>
    <property type="match status" value="1"/>
</dbReference>
<dbReference type="PROSITE" id="PS50157">
    <property type="entry name" value="ZINC_FINGER_C2H2_2"/>
    <property type="match status" value="7"/>
</dbReference>
<evidence type="ECO:0000256" key="1">
    <source>
        <dbReference type="ARBA" id="ARBA00003767"/>
    </source>
</evidence>
<keyword evidence="9" id="KW-0539">Nucleus</keyword>
<sequence>MWTKTCARWMATEASSGCRLLEQLETPKKLIVLLHKLPADISTYHLTSTPSDLCSSNGEEQAKCTEQRLKEVTENSTDLLHPAPYEVSHLASEWMYRTEICHEDKKDNEKCQLKNQDQTKLGEYKNKLTNASDEISRGTQKHGTYAKQNKSNLVQRSDQCPDHEQRFTIFNLDAKRGMLNLKRGSEGTHKPAQFSKTNRSTRTLYEGENTEQESTNRRNKPRVHETPGMMAIKRCRGPERKQIFSSESTYLATGSLERCKDVNRSEIVTMQHGSKTHDGTETTCEKRLCTHAVWPRKALQEFRGNAARSTKRKRPHACDTGCTMHDSYKKEIQPTEPQLSSLSQSSSMLCPDSLLKNSEENTKFKELSVSVNSELDLCTRSQMLKHIPFVKDQDRLQTKLPQSESNTHNLDSNCTSKTYNPSEILGPLDRTKVSQFPDPDSDGRAVLEGHPVGNAADTSVCSKGSRLTDKTGRHKVRKRSGDSDAGPFNRLVQHSGASEIVSEVEIPITHIKEKDIERTKTIHFRTIKGDRFAIEPKSLIVSVSNMDASERVVLKLANPDTGKKLTLGPQSMLNNESNIPRDVIRPPTGRRNTNRQLKAMDICWNSQQSPTLHSSTWSNLCASSGDNKKKKGIPYTGKRECTCDMSYPHQETSIGKKKCSLAHSEEEEEDSCCLHRQSTQSSDLQLNKKRRSVRKHQASCVLKIPHSLDSLILAKNSTSQKAEAHTNKGKPREVGKVCRNYNLFRYCNCEEQCGTETLRVPHRKRKSRKHINKTSDVYSQMKLFKYTIGRISSKNLVYYKQHKKKRALWISHSCSKCGKMFYTRIFIRKPRPILPNVELKQHPKHCSKNRNEMCLPCQKIKTKVQTDANESYVCTECGKRFVLHAVLVLHQRSHAEEKLFVCFVCGKRFVQHSLLLIHQKTHLGRKPHQCVDCGQIFYVKELFAAHQRTHRAKKPHRCVNCGKCFADKSTLLIHQRIHTGEKPFSCPDCEKSFSQHSTLISHQRIHTGEKPFTCHECGRQFGDRSAFASHRRTHTGEKPFKCDACGKTFAQSSNLRRHERIHK</sequence>
<evidence type="ECO:0000313" key="14">
    <source>
        <dbReference type="Proteomes" id="UP001295444"/>
    </source>
</evidence>
<dbReference type="FunFam" id="3.30.160.60:FF:002343">
    <property type="entry name" value="Zinc finger protein 33A"/>
    <property type="match status" value="3"/>
</dbReference>
<evidence type="ECO:0000256" key="11">
    <source>
        <dbReference type="SAM" id="MobiDB-lite"/>
    </source>
</evidence>
<dbReference type="PROSITE" id="PS00028">
    <property type="entry name" value="ZINC_FINGER_C2H2_1"/>
    <property type="match status" value="7"/>
</dbReference>
<feature type="compositionally biased region" description="Polar residues" evidence="11">
    <location>
        <begin position="400"/>
        <end position="421"/>
    </location>
</feature>
<comment type="similarity">
    <text evidence="3">Belongs to the krueppel C2H2-type zinc-finger protein family.</text>
</comment>
<dbReference type="GO" id="GO:0000981">
    <property type="term" value="F:DNA-binding transcription factor activity, RNA polymerase II-specific"/>
    <property type="evidence" value="ECO:0007669"/>
    <property type="project" value="TreeGrafter"/>
</dbReference>
<dbReference type="Gene3D" id="3.30.160.60">
    <property type="entry name" value="Classic Zinc Finger"/>
    <property type="match status" value="7"/>
</dbReference>
<keyword evidence="14" id="KW-1185">Reference proteome</keyword>
<evidence type="ECO:0000256" key="3">
    <source>
        <dbReference type="ARBA" id="ARBA00006991"/>
    </source>
</evidence>
<comment type="subcellular location">
    <subcellularLocation>
        <location evidence="2">Nucleus</location>
    </subcellularLocation>
</comment>
<evidence type="ECO:0000256" key="2">
    <source>
        <dbReference type="ARBA" id="ARBA00004123"/>
    </source>
</evidence>
<dbReference type="InterPro" id="IPR036236">
    <property type="entry name" value="Znf_C2H2_sf"/>
</dbReference>
<feature type="region of interest" description="Disordered" evidence="11">
    <location>
        <begin position="445"/>
        <end position="490"/>
    </location>
</feature>
<dbReference type="GO" id="GO:0000978">
    <property type="term" value="F:RNA polymerase II cis-regulatory region sequence-specific DNA binding"/>
    <property type="evidence" value="ECO:0007669"/>
    <property type="project" value="TreeGrafter"/>
</dbReference>
<evidence type="ECO:0000256" key="8">
    <source>
        <dbReference type="ARBA" id="ARBA00023125"/>
    </source>
</evidence>
<evidence type="ECO:0000256" key="6">
    <source>
        <dbReference type="ARBA" id="ARBA00022771"/>
    </source>
</evidence>
<feature type="region of interest" description="Disordered" evidence="11">
    <location>
        <begin position="400"/>
        <end position="426"/>
    </location>
</feature>
<protein>
    <submittedName>
        <fullName evidence="13">PRDM9, partial</fullName>
    </submittedName>
</protein>
<feature type="region of interest" description="Disordered" evidence="11">
    <location>
        <begin position="565"/>
        <end position="592"/>
    </location>
</feature>
<dbReference type="PANTHER" id="PTHR23226:SF416">
    <property type="entry name" value="FI01424P"/>
    <property type="match status" value="1"/>
</dbReference>
<evidence type="ECO:0000256" key="4">
    <source>
        <dbReference type="ARBA" id="ARBA00022723"/>
    </source>
</evidence>
<evidence type="ECO:0000259" key="12">
    <source>
        <dbReference type="PROSITE" id="PS50157"/>
    </source>
</evidence>
<reference evidence="13" key="1">
    <citation type="submission" date="2022-03" db="EMBL/GenBank/DDBJ databases">
        <authorList>
            <person name="Alioto T."/>
            <person name="Alioto T."/>
            <person name="Gomez Garrido J."/>
        </authorList>
    </citation>
    <scope>NUCLEOTIDE SEQUENCE</scope>
</reference>
<dbReference type="SMART" id="SM00355">
    <property type="entry name" value="ZnF_C2H2"/>
    <property type="match status" value="7"/>
</dbReference>
<keyword evidence="8" id="KW-0238">DNA-binding</keyword>
<dbReference type="InterPro" id="IPR013087">
    <property type="entry name" value="Znf_C2H2_type"/>
</dbReference>